<dbReference type="InterPro" id="IPR007485">
    <property type="entry name" value="LPS_assembly_LptE"/>
</dbReference>
<dbReference type="AlphaFoldDB" id="A0A137SUG4"/>
<dbReference type="Proteomes" id="UP000070093">
    <property type="component" value="Unassembled WGS sequence"/>
</dbReference>
<comment type="caution">
    <text evidence="1">The sequence shown here is derived from an EMBL/GenBank/DDBJ whole genome shotgun (WGS) entry which is preliminary data.</text>
</comment>
<dbReference type="GO" id="GO:0019867">
    <property type="term" value="C:outer membrane"/>
    <property type="evidence" value="ECO:0007669"/>
    <property type="project" value="InterPro"/>
</dbReference>
<dbReference type="Gene3D" id="3.30.160.150">
    <property type="entry name" value="Lipoprotein like domain"/>
    <property type="match status" value="1"/>
</dbReference>
<protein>
    <recommendedName>
        <fullName evidence="3">Lipoprotein</fullName>
    </recommendedName>
</protein>
<accession>A0A137SUG4</accession>
<sequence>MIGQNKVRDKDKYAMIKFFKLIKQQVQRKHLVIALLSITSVVFTACKVSYKFNGASIDYNKVHTIQIADFPIRSAYVWGPMAPMFNNALKDVYANHTKLQQVKRGGDLKVEGEITNYQQRNKSVTSEGHSAQTELSITVNVRFTNTSNHKEDFERQFTATSSYETTKSLQSVQQQLVEEMIKDLTDQIFNATVANW</sequence>
<dbReference type="Pfam" id="PF04390">
    <property type="entry name" value="LptE"/>
    <property type="match status" value="1"/>
</dbReference>
<proteinExistence type="predicted"/>
<organism evidence="1 2">
    <name type="scientific">Prevotella bivia</name>
    <dbReference type="NCBI Taxonomy" id="28125"/>
    <lineage>
        <taxon>Bacteria</taxon>
        <taxon>Pseudomonadati</taxon>
        <taxon>Bacteroidota</taxon>
        <taxon>Bacteroidia</taxon>
        <taxon>Bacteroidales</taxon>
        <taxon>Prevotellaceae</taxon>
        <taxon>Prevotella</taxon>
    </lineage>
</organism>
<reference evidence="1 2" key="1">
    <citation type="submission" date="2016-02" db="EMBL/GenBank/DDBJ databases">
        <authorList>
            <person name="Wen L."/>
            <person name="He K."/>
            <person name="Yang H."/>
        </authorList>
    </citation>
    <scope>NUCLEOTIDE SEQUENCE [LARGE SCALE GENOMIC DNA]</scope>
    <source>
        <strain evidence="1 2">GED7880</strain>
    </source>
</reference>
<dbReference type="PATRIC" id="fig|28125.4.peg.1429"/>
<dbReference type="EMBL" id="LTAG01000083">
    <property type="protein sequence ID" value="KXO16090.1"/>
    <property type="molecule type" value="Genomic_DNA"/>
</dbReference>
<evidence type="ECO:0008006" key="3">
    <source>
        <dbReference type="Google" id="ProtNLM"/>
    </source>
</evidence>
<dbReference type="GO" id="GO:0043165">
    <property type="term" value="P:Gram-negative-bacterium-type cell outer membrane assembly"/>
    <property type="evidence" value="ECO:0007669"/>
    <property type="project" value="InterPro"/>
</dbReference>
<dbReference type="RefSeq" id="WP_080975349.1">
    <property type="nucleotide sequence ID" value="NZ_JUWN01000309.1"/>
</dbReference>
<dbReference type="eggNOG" id="ENOG5032RR7">
    <property type="taxonomic scope" value="Bacteria"/>
</dbReference>
<gene>
    <name evidence="1" type="ORF">HMPREF3202_01444</name>
</gene>
<evidence type="ECO:0000313" key="1">
    <source>
        <dbReference type="EMBL" id="KXO16090.1"/>
    </source>
</evidence>
<name>A0A137SUG4_9BACT</name>
<dbReference type="STRING" id="28125.HMPREF3202_01444"/>
<evidence type="ECO:0000313" key="2">
    <source>
        <dbReference type="Proteomes" id="UP000070093"/>
    </source>
</evidence>